<dbReference type="EMBL" id="JAEKNR010000188">
    <property type="protein sequence ID" value="MBJ7600114.1"/>
    <property type="molecule type" value="Genomic_DNA"/>
</dbReference>
<proteinExistence type="predicted"/>
<dbReference type="PANTHER" id="PTHR36121">
    <property type="entry name" value="PROTEIN SXY"/>
    <property type="match status" value="1"/>
</dbReference>
<comment type="caution">
    <text evidence="3">The sequence shown here is derived from an EMBL/GenBank/DDBJ whole genome shotgun (WGS) entry which is preliminary data.</text>
</comment>
<keyword evidence="4" id="KW-1185">Reference proteome</keyword>
<dbReference type="RefSeq" id="WP_338203815.1">
    <property type="nucleotide sequence ID" value="NZ_JAEKNR010000188.1"/>
</dbReference>
<evidence type="ECO:0000313" key="4">
    <source>
        <dbReference type="Proteomes" id="UP000612893"/>
    </source>
</evidence>
<evidence type="ECO:0000259" key="2">
    <source>
        <dbReference type="Pfam" id="PF04994"/>
    </source>
</evidence>
<evidence type="ECO:0000256" key="1">
    <source>
        <dbReference type="SAM" id="MobiDB-lite"/>
    </source>
</evidence>
<dbReference type="InterPro" id="IPR007077">
    <property type="entry name" value="TfoX_C"/>
</dbReference>
<organism evidence="3 4">
    <name type="scientific">Candidatus Nephthysia bennettiae</name>
    <dbReference type="NCBI Taxonomy" id="3127016"/>
    <lineage>
        <taxon>Bacteria</taxon>
        <taxon>Bacillati</taxon>
        <taxon>Candidatus Dormiibacterota</taxon>
        <taxon>Candidatus Dormibacteria</taxon>
        <taxon>Candidatus Dormibacterales</taxon>
        <taxon>Candidatus Dormibacteraceae</taxon>
        <taxon>Candidatus Nephthysia</taxon>
    </lineage>
</organism>
<dbReference type="PANTHER" id="PTHR36121:SF1">
    <property type="entry name" value="PROTEIN SXY"/>
    <property type="match status" value="1"/>
</dbReference>
<dbReference type="Gene3D" id="1.10.150.20">
    <property type="entry name" value="5' to 3' exonuclease, C-terminal subdomain"/>
    <property type="match status" value="1"/>
</dbReference>
<dbReference type="Pfam" id="PF04994">
    <property type="entry name" value="TfoX_C"/>
    <property type="match status" value="1"/>
</dbReference>
<accession>A0A934K4X3</accession>
<gene>
    <name evidence="3" type="ORF">JF922_18820</name>
</gene>
<dbReference type="AlphaFoldDB" id="A0A934K4X3"/>
<dbReference type="Proteomes" id="UP000612893">
    <property type="component" value="Unassembled WGS sequence"/>
</dbReference>
<feature type="domain" description="TfoX C-terminal" evidence="2">
    <location>
        <begin position="17"/>
        <end position="96"/>
    </location>
</feature>
<reference evidence="3" key="1">
    <citation type="submission" date="2020-10" db="EMBL/GenBank/DDBJ databases">
        <title>Ca. Dormibacterota MAGs.</title>
        <authorList>
            <person name="Montgomery K."/>
        </authorList>
    </citation>
    <scope>NUCLEOTIDE SEQUENCE [LARGE SCALE GENOMIC DNA]</scope>
    <source>
        <strain evidence="3">SC8812_S17_10</strain>
    </source>
</reference>
<feature type="region of interest" description="Disordered" evidence="1">
    <location>
        <begin position="1"/>
        <end position="22"/>
    </location>
</feature>
<protein>
    <submittedName>
        <fullName evidence="3">TfoX/Sxy family protein</fullName>
    </submittedName>
</protein>
<dbReference type="InterPro" id="IPR047525">
    <property type="entry name" value="TfoX-like"/>
</dbReference>
<evidence type="ECO:0000313" key="3">
    <source>
        <dbReference type="EMBL" id="MBJ7600114.1"/>
    </source>
</evidence>
<name>A0A934K4X3_9BACT</name>
<sequence>MFDTPGRRRRRRGEGQQDPLARMRNLGPISAARLRAVGIDSPDELRRVGAVEAYLKLRESHPFEISVVFLYALHGAVTETDWRQLSESTRARLRREVMGRT</sequence>